<organism evidence="2 3">
    <name type="scientific">Caballeronia arvi</name>
    <dbReference type="NCBI Taxonomy" id="1777135"/>
    <lineage>
        <taxon>Bacteria</taxon>
        <taxon>Pseudomonadati</taxon>
        <taxon>Pseudomonadota</taxon>
        <taxon>Betaproteobacteria</taxon>
        <taxon>Burkholderiales</taxon>
        <taxon>Burkholderiaceae</taxon>
        <taxon>Caballeronia</taxon>
    </lineage>
</organism>
<name>A0A158L3N8_9BURK</name>
<gene>
    <name evidence="2" type="ORF">AWB74_08199</name>
</gene>
<feature type="region of interest" description="Disordered" evidence="1">
    <location>
        <begin position="43"/>
        <end position="64"/>
    </location>
</feature>
<dbReference type="Proteomes" id="UP000055019">
    <property type="component" value="Unassembled WGS sequence"/>
</dbReference>
<reference evidence="2" key="1">
    <citation type="submission" date="2016-01" db="EMBL/GenBank/DDBJ databases">
        <authorList>
            <person name="Peeters C."/>
        </authorList>
    </citation>
    <scope>NUCLEOTIDE SEQUENCE [LARGE SCALE GENOMIC DNA]</scope>
    <source>
        <strain evidence="2">LMG 29317</strain>
    </source>
</reference>
<comment type="caution">
    <text evidence="2">The sequence shown here is derived from an EMBL/GenBank/DDBJ whole genome shotgun (WGS) entry which is preliminary data.</text>
</comment>
<evidence type="ECO:0000256" key="1">
    <source>
        <dbReference type="SAM" id="MobiDB-lite"/>
    </source>
</evidence>
<keyword evidence="3" id="KW-1185">Reference proteome</keyword>
<dbReference type="EMBL" id="FCOM02000097">
    <property type="protein sequence ID" value="SAL87639.1"/>
    <property type="molecule type" value="Genomic_DNA"/>
</dbReference>
<accession>A0A158L3N8</accession>
<dbReference type="InterPro" id="IPR021327">
    <property type="entry name" value="DUF2934"/>
</dbReference>
<dbReference type="AlphaFoldDB" id="A0A158L3N8"/>
<sequence length="64" mass="7092">MDAPVTEEQIRTLAYRLWEEAGSPEGRSEAFWAQALKQLGIQGDGSDDTRMTDSLPNVAPIQNE</sequence>
<protein>
    <recommendedName>
        <fullName evidence="4">DUF2934 domain-containing protein</fullName>
    </recommendedName>
</protein>
<dbReference type="OrthoDB" id="8909820at2"/>
<evidence type="ECO:0008006" key="4">
    <source>
        <dbReference type="Google" id="ProtNLM"/>
    </source>
</evidence>
<feature type="compositionally biased region" description="Polar residues" evidence="1">
    <location>
        <begin position="52"/>
        <end position="64"/>
    </location>
</feature>
<evidence type="ECO:0000313" key="2">
    <source>
        <dbReference type="EMBL" id="SAL87639.1"/>
    </source>
</evidence>
<evidence type="ECO:0000313" key="3">
    <source>
        <dbReference type="Proteomes" id="UP000055019"/>
    </source>
</evidence>
<dbReference type="Pfam" id="PF11154">
    <property type="entry name" value="DUF2934"/>
    <property type="match status" value="1"/>
</dbReference>
<proteinExistence type="predicted"/>
<dbReference type="RefSeq" id="WP_087039503.1">
    <property type="nucleotide sequence ID" value="NZ_FCOM02000097.1"/>
</dbReference>